<accession>A0A841BXE0</accession>
<dbReference type="Proteomes" id="UP000587527">
    <property type="component" value="Unassembled WGS sequence"/>
</dbReference>
<evidence type="ECO:0000313" key="2">
    <source>
        <dbReference type="Proteomes" id="UP000587527"/>
    </source>
</evidence>
<dbReference type="EMBL" id="JACHMN010000003">
    <property type="protein sequence ID" value="MBB5873817.1"/>
    <property type="molecule type" value="Genomic_DNA"/>
</dbReference>
<name>A0A841BXE0_9ACTN</name>
<keyword evidence="2" id="KW-1185">Reference proteome</keyword>
<dbReference type="RefSeq" id="WP_184845422.1">
    <property type="nucleotide sequence ID" value="NZ_JACHMN010000003.1"/>
</dbReference>
<protein>
    <submittedName>
        <fullName evidence="1">Uncharacterized protein</fullName>
    </submittedName>
</protein>
<reference evidence="1 2" key="1">
    <citation type="submission" date="2020-08" db="EMBL/GenBank/DDBJ databases">
        <title>Sequencing the genomes of 1000 actinobacteria strains.</title>
        <authorList>
            <person name="Klenk H.-P."/>
        </authorList>
    </citation>
    <scope>NUCLEOTIDE SEQUENCE [LARGE SCALE GENOMIC DNA]</scope>
    <source>
        <strain evidence="1 2">DSM 45362</strain>
    </source>
</reference>
<proteinExistence type="predicted"/>
<comment type="caution">
    <text evidence="1">The sequence shown here is derived from an EMBL/GenBank/DDBJ whole genome shotgun (WGS) entry which is preliminary data.</text>
</comment>
<dbReference type="AlphaFoldDB" id="A0A841BXE0"/>
<organism evidence="1 2">
    <name type="scientific">Allocatelliglobosispora scoriae</name>
    <dbReference type="NCBI Taxonomy" id="643052"/>
    <lineage>
        <taxon>Bacteria</taxon>
        <taxon>Bacillati</taxon>
        <taxon>Actinomycetota</taxon>
        <taxon>Actinomycetes</taxon>
        <taxon>Micromonosporales</taxon>
        <taxon>Micromonosporaceae</taxon>
        <taxon>Allocatelliglobosispora</taxon>
    </lineage>
</organism>
<gene>
    <name evidence="1" type="ORF">F4553_007251</name>
</gene>
<sequence>MDDEHIKDEFQRMKLTAAVERARGFISQYEEGLAFYRRQLEDTRYELGRLDERLGGGQAA</sequence>
<evidence type="ECO:0000313" key="1">
    <source>
        <dbReference type="EMBL" id="MBB5873817.1"/>
    </source>
</evidence>